<evidence type="ECO:0000313" key="3">
    <source>
        <dbReference type="EMBL" id="UTR79169.1"/>
    </source>
</evidence>
<protein>
    <submittedName>
        <fullName evidence="3">Transposase</fullName>
    </submittedName>
</protein>
<proteinExistence type="predicted"/>
<feature type="region of interest" description="Disordered" evidence="1">
    <location>
        <begin position="248"/>
        <end position="277"/>
    </location>
</feature>
<evidence type="ECO:0000259" key="2">
    <source>
        <dbReference type="Pfam" id="PF13546"/>
    </source>
</evidence>
<name>A0ABY5F669_9ACTN</name>
<evidence type="ECO:0000313" key="4">
    <source>
        <dbReference type="Proteomes" id="UP001058236"/>
    </source>
</evidence>
<evidence type="ECO:0000256" key="1">
    <source>
        <dbReference type="SAM" id="MobiDB-lite"/>
    </source>
</evidence>
<keyword evidence="4" id="KW-1185">Reference proteome</keyword>
<accession>A0ABY5F669</accession>
<reference evidence="3" key="1">
    <citation type="submission" date="2022-07" db="EMBL/GenBank/DDBJ databases">
        <title>Genomic of Streptomyces cavourensis F2.</title>
        <authorList>
            <person name="Hu S."/>
            <person name="Liang W."/>
        </authorList>
    </citation>
    <scope>NUCLEOTIDE SEQUENCE</scope>
    <source>
        <strain evidence="3">F2</strain>
    </source>
</reference>
<sequence length="395" mass="42486">MAGETSPLGPARVCHLAPPGGADERVTELCTALLSGFQRYEQRIRARQYMDGLLRTQGRKSIANIATTVGAPGDEHRLRHFVSRSHWAVETVRQALTAFLEESGPATAWVALPVSIPKGGEHTVGVSRHLSPDGSRVVNGQRALGVWYASECVVAPVSWRMELSDDLPAAVRSTGSGPAREGSPAPRDCLRELLDDVRRWGTPGPPVLMDGRGQDEPGRLAALFAGRTPAAARIDGWTPLAGCHRTGHSRHAVAARDALSPTRRTHRRGRDGSRGHRPVATATATVRLAETGNRHPQKDRRLTLLGVWHEAGPEPGELWLTNLDEQAANSLLPSTRLLHAVGDGWRTRGPKVGLCDYEGRSLHGWHRHMTLASGAYAMSALSSSSDQAGSSGRSA</sequence>
<dbReference type="PANTHER" id="PTHR33627">
    <property type="entry name" value="TRANSPOSASE"/>
    <property type="match status" value="1"/>
</dbReference>
<dbReference type="InterPro" id="IPR038721">
    <property type="entry name" value="IS701-like_DDE_dom"/>
</dbReference>
<dbReference type="RefSeq" id="WP_175452097.1">
    <property type="nucleotide sequence ID" value="NZ_CP101397.1"/>
</dbReference>
<organism evidence="3 4">
    <name type="scientific">Streptomyces cavourensis</name>
    <dbReference type="NCBI Taxonomy" id="67258"/>
    <lineage>
        <taxon>Bacteria</taxon>
        <taxon>Bacillati</taxon>
        <taxon>Actinomycetota</taxon>
        <taxon>Actinomycetes</taxon>
        <taxon>Kitasatosporales</taxon>
        <taxon>Streptomycetaceae</taxon>
        <taxon>Streptomyces</taxon>
    </lineage>
</organism>
<dbReference type="InterPro" id="IPR039365">
    <property type="entry name" value="IS701-like"/>
</dbReference>
<gene>
    <name evidence="3" type="ORF">NLU04_12175</name>
</gene>
<dbReference type="Pfam" id="PF13546">
    <property type="entry name" value="DDE_5"/>
    <property type="match status" value="1"/>
</dbReference>
<dbReference type="PANTHER" id="PTHR33627:SF1">
    <property type="entry name" value="TRANSPOSASE"/>
    <property type="match status" value="1"/>
</dbReference>
<feature type="domain" description="Transposase IS701-like DDE" evidence="2">
    <location>
        <begin position="33"/>
        <end position="211"/>
    </location>
</feature>
<dbReference type="EMBL" id="CP101397">
    <property type="protein sequence ID" value="UTR79169.1"/>
    <property type="molecule type" value="Genomic_DNA"/>
</dbReference>
<dbReference type="Proteomes" id="UP001058236">
    <property type="component" value="Chromosome"/>
</dbReference>